<proteinExistence type="predicted"/>
<dbReference type="Proteomes" id="UP001529510">
    <property type="component" value="Unassembled WGS sequence"/>
</dbReference>
<dbReference type="EMBL" id="JAMKFB020000018">
    <property type="protein sequence ID" value="KAL0167680.1"/>
    <property type="molecule type" value="Genomic_DNA"/>
</dbReference>
<name>A0ABD0P297_CIRMR</name>
<evidence type="ECO:0000313" key="2">
    <source>
        <dbReference type="Proteomes" id="UP001529510"/>
    </source>
</evidence>
<comment type="caution">
    <text evidence="1">The sequence shown here is derived from an EMBL/GenBank/DDBJ whole genome shotgun (WGS) entry which is preliminary data.</text>
</comment>
<reference evidence="1 2" key="1">
    <citation type="submission" date="2024-05" db="EMBL/GenBank/DDBJ databases">
        <title>Genome sequencing and assembly of Indian major carp, Cirrhinus mrigala (Hamilton, 1822).</title>
        <authorList>
            <person name="Mohindra V."/>
            <person name="Chowdhury L.M."/>
            <person name="Lal K."/>
            <person name="Jena J.K."/>
        </authorList>
    </citation>
    <scope>NUCLEOTIDE SEQUENCE [LARGE SCALE GENOMIC DNA]</scope>
    <source>
        <strain evidence="1">CM1030</strain>
        <tissue evidence="1">Blood</tissue>
    </source>
</reference>
<keyword evidence="2" id="KW-1185">Reference proteome</keyword>
<gene>
    <name evidence="1" type="ORF">M9458_035902</name>
</gene>
<organism evidence="1 2">
    <name type="scientific">Cirrhinus mrigala</name>
    <name type="common">Mrigala</name>
    <dbReference type="NCBI Taxonomy" id="683832"/>
    <lineage>
        <taxon>Eukaryota</taxon>
        <taxon>Metazoa</taxon>
        <taxon>Chordata</taxon>
        <taxon>Craniata</taxon>
        <taxon>Vertebrata</taxon>
        <taxon>Euteleostomi</taxon>
        <taxon>Actinopterygii</taxon>
        <taxon>Neopterygii</taxon>
        <taxon>Teleostei</taxon>
        <taxon>Ostariophysi</taxon>
        <taxon>Cypriniformes</taxon>
        <taxon>Cyprinidae</taxon>
        <taxon>Labeoninae</taxon>
        <taxon>Labeonini</taxon>
        <taxon>Cirrhinus</taxon>
    </lineage>
</organism>
<evidence type="ECO:0000313" key="1">
    <source>
        <dbReference type="EMBL" id="KAL0167680.1"/>
    </source>
</evidence>
<accession>A0ABD0P297</accession>
<dbReference type="AlphaFoldDB" id="A0ABD0P297"/>
<evidence type="ECO:0008006" key="3">
    <source>
        <dbReference type="Google" id="ProtNLM"/>
    </source>
</evidence>
<feature type="non-terminal residue" evidence="1">
    <location>
        <position position="1"/>
    </location>
</feature>
<sequence length="113" mass="12575">CWCELLPTLTRSSADLPILHFLGAANSQLIVIGGNNSETMVTSFCVDSQKWGRIRAMEKTTLIGQGTVLHNEVYMSGMKDNSVIKLNLHSLSLCPLPSLPVRTCYESLFHLYF</sequence>
<protein>
    <recommendedName>
        <fullName evidence="3">RAG2</fullName>
    </recommendedName>
</protein>